<dbReference type="EMBL" id="CP019327">
    <property type="protein sequence ID" value="APX96155.1"/>
    <property type="molecule type" value="Genomic_DNA"/>
</dbReference>
<gene>
    <name evidence="2" type="ORF">BB347_05700</name>
</gene>
<accession>A0A1P8RC56</accession>
<dbReference type="AlphaFoldDB" id="A0A1P8RC56"/>
<evidence type="ECO:0000313" key="3">
    <source>
        <dbReference type="Proteomes" id="UP000187321"/>
    </source>
</evidence>
<dbReference type="KEGG" id="hda:BB347_05700"/>
<reference evidence="2 3" key="1">
    <citation type="submission" date="2017-01" db="EMBL/GenBank/DDBJ databases">
        <title>Complete genome sequence of Haloterrigena daqingensis type strain (JX313T).</title>
        <authorList>
            <person name="Shuang W."/>
        </authorList>
    </citation>
    <scope>NUCLEOTIDE SEQUENCE [LARGE SCALE GENOMIC DNA]</scope>
    <source>
        <strain evidence="2 3">JX313</strain>
    </source>
</reference>
<feature type="region of interest" description="Disordered" evidence="1">
    <location>
        <begin position="1"/>
        <end position="20"/>
    </location>
</feature>
<evidence type="ECO:0000256" key="1">
    <source>
        <dbReference type="SAM" id="MobiDB-lite"/>
    </source>
</evidence>
<protein>
    <submittedName>
        <fullName evidence="2">Uncharacterized protein</fullName>
    </submittedName>
</protein>
<evidence type="ECO:0000313" key="2">
    <source>
        <dbReference type="EMBL" id="APX96155.1"/>
    </source>
</evidence>
<dbReference type="Proteomes" id="UP000187321">
    <property type="component" value="Chromosome"/>
</dbReference>
<name>A0A1P8RC56_9EURY</name>
<sequence length="80" mass="9226">MGERKRLTETATARDDARSARIATRRRIPRLEDGSRQLGGERGDITFAGRRGPYCHYHKLVTVWTRYTRVVEVNLPTRNG</sequence>
<feature type="compositionally biased region" description="Basic and acidic residues" evidence="1">
    <location>
        <begin position="1"/>
        <end position="19"/>
    </location>
</feature>
<organism evidence="2 3">
    <name type="scientific">Natronorubrum daqingense</name>
    <dbReference type="NCBI Taxonomy" id="588898"/>
    <lineage>
        <taxon>Archaea</taxon>
        <taxon>Methanobacteriati</taxon>
        <taxon>Methanobacteriota</taxon>
        <taxon>Stenosarchaea group</taxon>
        <taxon>Halobacteria</taxon>
        <taxon>Halobacteriales</taxon>
        <taxon>Natrialbaceae</taxon>
        <taxon>Natronorubrum</taxon>
    </lineage>
</organism>
<proteinExistence type="predicted"/>